<keyword evidence="2" id="KW-1185">Reference proteome</keyword>
<dbReference type="RefSeq" id="WP_128635830.1">
    <property type="nucleotide sequence ID" value="NZ_RRCN01000002.1"/>
</dbReference>
<reference evidence="1 2" key="1">
    <citation type="submission" date="2018-11" db="EMBL/GenBank/DDBJ databases">
        <title>Genome sequencing of Paenibacillus sp. KCOM 3021 (= ChDC PVNT-B20).</title>
        <authorList>
            <person name="Kook J.-K."/>
            <person name="Park S.-N."/>
            <person name="Lim Y.K."/>
        </authorList>
    </citation>
    <scope>NUCLEOTIDE SEQUENCE [LARGE SCALE GENOMIC DNA]</scope>
    <source>
        <strain evidence="1 2">KCOM 3021</strain>
    </source>
</reference>
<evidence type="ECO:0000313" key="2">
    <source>
        <dbReference type="Proteomes" id="UP000267017"/>
    </source>
</evidence>
<sequence>MDLNCITYELFPSINFSLMQEIIAFSEQKNVAVLKFSKMYNLEYIGELAERWQDRGIIKDNRDLLALILAIMQSSSGTFLYDQKKLFIKSVCEYLKNHWHAPSAAAILNYGRRDLESVPELSHILDVLVTSSETFDSESERVLLISLLSDFHAAQATNHELRNYILKQIDEMQLSLTNIHVEYPLLLLLSGVYRDLNKPTSKEFKTKGMSRLLQVISSLRTKEITRDNNYPASQVLGVKRNDITVINFYLAYENTPRNHSITNPGFERIKDNFLDVHFTSELDVPEQVIRILDNMILEFEKDKSEGHPLRFLLRRLTHQETKIFPNRNNLKLLVEKAKDILFLHLNESYVSLLQEEVVEGKLRLEIIERLLESYKMTKEQFDYLEHLREMLGINFEVTKTYTEMCLEHGYIFLDQIDDLEERGMTRFIIEILKEKESFAELLDFLERVKAIYHRFLAEEVVFNRLKSKMSDDLKKRLYVIYLNALYTYNASKYPERVFDMLKNVEFINLFELSDADIDGIERKLYNSKLLSEYQLKMIREKYMTPEELEELRIKELCKELKSCSRYSLSTFAGKHWSKMMENESLRTAFIESLISLETKDNFDVGRMLFVFYKLRSKNVFNPDEIARIEVAALEKTQKIKIA</sequence>
<accession>A0A3P3T9M0</accession>
<organism evidence="1 2">
    <name type="scientific">Paenibacillus oralis</name>
    <dbReference type="NCBI Taxonomy" id="2490856"/>
    <lineage>
        <taxon>Bacteria</taxon>
        <taxon>Bacillati</taxon>
        <taxon>Bacillota</taxon>
        <taxon>Bacilli</taxon>
        <taxon>Bacillales</taxon>
        <taxon>Paenibacillaceae</taxon>
        <taxon>Paenibacillus</taxon>
    </lineage>
</organism>
<proteinExistence type="predicted"/>
<protein>
    <submittedName>
        <fullName evidence="1">Uncharacterized protein</fullName>
    </submittedName>
</protein>
<dbReference type="AlphaFoldDB" id="A0A3P3T9M0"/>
<dbReference type="EMBL" id="RRCN01000002">
    <property type="protein sequence ID" value="RRJ54745.1"/>
    <property type="molecule type" value="Genomic_DNA"/>
</dbReference>
<name>A0A3P3T9M0_9BACL</name>
<dbReference type="OrthoDB" id="9964275at2"/>
<gene>
    <name evidence="1" type="ORF">EHV15_34695</name>
</gene>
<dbReference type="Proteomes" id="UP000267017">
    <property type="component" value="Unassembled WGS sequence"/>
</dbReference>
<evidence type="ECO:0000313" key="1">
    <source>
        <dbReference type="EMBL" id="RRJ54745.1"/>
    </source>
</evidence>
<comment type="caution">
    <text evidence="1">The sequence shown here is derived from an EMBL/GenBank/DDBJ whole genome shotgun (WGS) entry which is preliminary data.</text>
</comment>